<feature type="region of interest" description="Disordered" evidence="14">
    <location>
        <begin position="1"/>
        <end position="25"/>
    </location>
</feature>
<dbReference type="Pfam" id="PF07733">
    <property type="entry name" value="DNA_pol3_alpha"/>
    <property type="match status" value="1"/>
</dbReference>
<dbReference type="EMBL" id="JBHLTF010000001">
    <property type="protein sequence ID" value="MFC0716236.1"/>
    <property type="molecule type" value="Genomic_DNA"/>
</dbReference>
<dbReference type="InterPro" id="IPR004805">
    <property type="entry name" value="DnaE2/DnaE/PolC"/>
</dbReference>
<sequence length="1211" mass="131635">MSRGDDHDDELPWGVAPDTPGARPPRIVRMQRQMQARLEAANDPTAAPPPCRSSYSCDPDRTTVAAIAAPTGLQATAAHATAAQATATQLPPYAELHCLSDFSFLRGAASAEELFARAAQCGYEALAITDECSLAGIVRAHEAAKITGVRLVVGAEFRLDDGLRLVLLVEDAAGYAQLCRLITIARRAAPKGEYRLSRTDVEAGLSAAAAAAPNVPCRSSYSCDPDHPALPELRVAAIAAPTGAAGDADEAGEAGEAGEADTETPCGLFALWLPGRDPDAAEGTWLRRVFGDRAHLAVELHREDDDAARLARLLALAADLGLAALATGDVHMATRRQRVLQDTMVAIRHGLPLAEAGAHLFRNGERHLRHRHTLGNIFPRALLDNAAALARRCRFSMSEVSYTYPAELVPAGETPTSHLRKLTEAGMRRRWPEGTPPKVAATIEEELALIAELRYEAFFLTVEDIVRFARGQGILCQGRGSAANSAVCFALGITSVDPAESRLLMARFLSKERNEPPDIDVDFEHERREEVMQYVYRKYGRERAALAATVIRYRGKSAVRDVAKAFGLPPDQVTLLAGCFGWGHGETPMDKRLADVGFDIDNPLIARILAVTAMLRGKPRHLSQHVGGFVISDAPLWQMVPVENAAMAERTIIQWEKDDLEALGLLKVDCLALGMLTCIRKALDLVRAHRGRELELATIPKEDRATYDMIQQADTIGVFQIESRAQMTMLPRLKPATFYDLVVEVAIVRPGPIQGGMVHPYLRRRMGQEPVSYPSQGIEEILGATLGVPLFQEQVMELVIHAGYTPGEADGLRRSMAAWRHGGSMEPHRLRIRELMEAKGYASEFIDQIFEQIKGFGSYGFPQSHAASFAKLVYASCWLKRHEAAAFACALLNSQPMGFYSPSQIVQDARRGKGDRPGVEFLPVDVAHSDWDSTLAESPCRSSYSCDLSSRGAPGRSCSCSYSGDGAAYGEGVSRIHNPAIRLGLRQVAGLREDVADAILAARARRPFRDVADLCRRAGLDAKARTALAEAGALQSLAGHRHDARWQVAGIERQRPLLAGSPDEDAVMLPAPTTGEDVLSDYRALGLSLRAHPLALLRDQLRARRLLGSRELHGRRHGSHVATAGIVTQRQKPQTASGTIFVTLEDEAGMVNVVVWPRVAERWRKALLGATLLGVRGRWERVDGVEHLIAGGLEDLSGLLGGLPAESRDFR</sequence>
<comment type="catalytic activity">
    <reaction evidence="12 13">
        <text>DNA(n) + a 2'-deoxyribonucleoside 5'-triphosphate = DNA(n+1) + diphosphate</text>
        <dbReference type="Rhea" id="RHEA:22508"/>
        <dbReference type="Rhea" id="RHEA-COMP:17339"/>
        <dbReference type="Rhea" id="RHEA-COMP:17340"/>
        <dbReference type="ChEBI" id="CHEBI:33019"/>
        <dbReference type="ChEBI" id="CHEBI:61560"/>
        <dbReference type="ChEBI" id="CHEBI:173112"/>
        <dbReference type="EC" id="2.7.7.7"/>
    </reaction>
</comment>
<evidence type="ECO:0000256" key="9">
    <source>
        <dbReference type="ARBA" id="ARBA00022763"/>
    </source>
</evidence>
<evidence type="ECO:0000313" key="17">
    <source>
        <dbReference type="Proteomes" id="UP001589898"/>
    </source>
</evidence>
<evidence type="ECO:0000256" key="4">
    <source>
        <dbReference type="ARBA" id="ARBA00017273"/>
    </source>
</evidence>
<evidence type="ECO:0000256" key="1">
    <source>
        <dbReference type="ARBA" id="ARBA00004496"/>
    </source>
</evidence>
<dbReference type="EC" id="2.7.7.7" evidence="3 13"/>
<keyword evidence="5 13" id="KW-0963">Cytoplasm</keyword>
<name>A0ABV6SVH6_9GAMM</name>
<dbReference type="InterPro" id="IPR004365">
    <property type="entry name" value="NA-bd_OB_tRNA"/>
</dbReference>
<evidence type="ECO:0000256" key="14">
    <source>
        <dbReference type="SAM" id="MobiDB-lite"/>
    </source>
</evidence>
<dbReference type="RefSeq" id="WP_229822963.1">
    <property type="nucleotide sequence ID" value="NZ_BMZT01000001.1"/>
</dbReference>
<dbReference type="Pfam" id="PF14579">
    <property type="entry name" value="HHH_6"/>
    <property type="match status" value="1"/>
</dbReference>
<comment type="function">
    <text evidence="13">DNA polymerase involved in damage-induced mutagenesis and translesion synthesis (TLS). It is not the major replicative DNA polymerase.</text>
</comment>
<comment type="caution">
    <text evidence="16">The sequence shown here is derived from an EMBL/GenBank/DDBJ whole genome shotgun (WGS) entry which is preliminary data.</text>
</comment>
<dbReference type="HAMAP" id="MF_01902">
    <property type="entry name" value="DNApol_error_prone"/>
    <property type="match status" value="1"/>
</dbReference>
<evidence type="ECO:0000256" key="2">
    <source>
        <dbReference type="ARBA" id="ARBA00007391"/>
    </source>
</evidence>
<keyword evidence="10 13" id="KW-0239">DNA-directed DNA polymerase</keyword>
<evidence type="ECO:0000256" key="11">
    <source>
        <dbReference type="ARBA" id="ARBA00023204"/>
    </source>
</evidence>
<evidence type="ECO:0000256" key="8">
    <source>
        <dbReference type="ARBA" id="ARBA00022705"/>
    </source>
</evidence>
<dbReference type="SMART" id="SM00481">
    <property type="entry name" value="POLIIIAc"/>
    <property type="match status" value="1"/>
</dbReference>
<dbReference type="InterPro" id="IPR029460">
    <property type="entry name" value="DNAPol_HHH"/>
</dbReference>
<keyword evidence="17" id="KW-1185">Reference proteome</keyword>
<dbReference type="SUPFAM" id="SSF89550">
    <property type="entry name" value="PHP domain-like"/>
    <property type="match status" value="1"/>
</dbReference>
<dbReference type="InterPro" id="IPR016195">
    <property type="entry name" value="Pol/histidinol_Pase-like"/>
</dbReference>
<dbReference type="Gene3D" id="1.10.150.870">
    <property type="match status" value="1"/>
</dbReference>
<evidence type="ECO:0000313" key="16">
    <source>
        <dbReference type="EMBL" id="MFC0716236.1"/>
    </source>
</evidence>
<feature type="domain" description="Polymerase/histidinol phosphatase N-terminal" evidence="15">
    <location>
        <begin position="94"/>
        <end position="161"/>
    </location>
</feature>
<keyword evidence="7 13" id="KW-0548">Nucleotidyltransferase</keyword>
<accession>A0ABV6SVH6</accession>
<dbReference type="NCBIfam" id="NF004225">
    <property type="entry name" value="PRK05672.1"/>
    <property type="match status" value="1"/>
</dbReference>
<comment type="similarity">
    <text evidence="2 13">Belongs to the DNA polymerase type-C family. DnaE2 subfamily.</text>
</comment>
<evidence type="ECO:0000259" key="15">
    <source>
        <dbReference type="SMART" id="SM00481"/>
    </source>
</evidence>
<evidence type="ECO:0000256" key="10">
    <source>
        <dbReference type="ARBA" id="ARBA00022932"/>
    </source>
</evidence>
<keyword evidence="6 13" id="KW-0808">Transferase</keyword>
<dbReference type="InterPro" id="IPR040982">
    <property type="entry name" value="DNA_pol3_finger"/>
</dbReference>
<dbReference type="Gene3D" id="3.20.20.140">
    <property type="entry name" value="Metal-dependent hydrolases"/>
    <property type="match status" value="1"/>
</dbReference>
<evidence type="ECO:0000256" key="6">
    <source>
        <dbReference type="ARBA" id="ARBA00022679"/>
    </source>
</evidence>
<evidence type="ECO:0000256" key="5">
    <source>
        <dbReference type="ARBA" id="ARBA00022490"/>
    </source>
</evidence>
<organism evidence="16 17">
    <name type="scientific">Luteimonas padinae</name>
    <dbReference type="NCBI Taxonomy" id="1714359"/>
    <lineage>
        <taxon>Bacteria</taxon>
        <taxon>Pseudomonadati</taxon>
        <taxon>Pseudomonadota</taxon>
        <taxon>Gammaproteobacteria</taxon>
        <taxon>Lysobacterales</taxon>
        <taxon>Lysobacteraceae</taxon>
        <taxon>Luteimonas</taxon>
    </lineage>
</organism>
<dbReference type="Pfam" id="PF17657">
    <property type="entry name" value="DNA_pol3_finger"/>
    <property type="match status" value="1"/>
</dbReference>
<dbReference type="InterPro" id="IPR003141">
    <property type="entry name" value="Pol/His_phosphatase_N"/>
</dbReference>
<evidence type="ECO:0000256" key="7">
    <source>
        <dbReference type="ARBA" id="ARBA00022695"/>
    </source>
</evidence>
<evidence type="ECO:0000256" key="13">
    <source>
        <dbReference type="HAMAP-Rule" id="MF_01902"/>
    </source>
</evidence>
<protein>
    <recommendedName>
        <fullName evidence="4 13">Error-prone DNA polymerase</fullName>
        <ecNumber evidence="3 13">2.7.7.7</ecNumber>
    </recommendedName>
</protein>
<dbReference type="InterPro" id="IPR023073">
    <property type="entry name" value="DnaE2"/>
</dbReference>
<reference evidence="16 17" key="1">
    <citation type="submission" date="2024-09" db="EMBL/GenBank/DDBJ databases">
        <authorList>
            <person name="Sun Q."/>
            <person name="Mori K."/>
        </authorList>
    </citation>
    <scope>NUCLEOTIDE SEQUENCE [LARGE SCALE GENOMIC DNA]</scope>
    <source>
        <strain evidence="16 17">KCTC 52403</strain>
    </source>
</reference>
<dbReference type="InterPro" id="IPR011708">
    <property type="entry name" value="DNA_pol3_alpha_NTPase_dom"/>
</dbReference>
<keyword evidence="9 13" id="KW-0227">DNA damage</keyword>
<keyword evidence="8 13" id="KW-0235">DNA replication</keyword>
<dbReference type="NCBIfam" id="TIGR00594">
    <property type="entry name" value="polc"/>
    <property type="match status" value="1"/>
</dbReference>
<dbReference type="Proteomes" id="UP001589898">
    <property type="component" value="Unassembled WGS sequence"/>
</dbReference>
<dbReference type="Pfam" id="PF02811">
    <property type="entry name" value="PHP"/>
    <property type="match status" value="1"/>
</dbReference>
<proteinExistence type="inferred from homology"/>
<dbReference type="PANTHER" id="PTHR32294:SF4">
    <property type="entry name" value="ERROR-PRONE DNA POLYMERASE"/>
    <property type="match status" value="1"/>
</dbReference>
<dbReference type="Pfam" id="PF01336">
    <property type="entry name" value="tRNA_anti-codon"/>
    <property type="match status" value="1"/>
</dbReference>
<dbReference type="CDD" id="cd04485">
    <property type="entry name" value="DnaE_OBF"/>
    <property type="match status" value="1"/>
</dbReference>
<gene>
    <name evidence="13" type="primary">dnaE2</name>
    <name evidence="16" type="ORF">ACFFFU_00415</name>
</gene>
<evidence type="ECO:0000256" key="3">
    <source>
        <dbReference type="ARBA" id="ARBA00012417"/>
    </source>
</evidence>
<evidence type="ECO:0000256" key="12">
    <source>
        <dbReference type="ARBA" id="ARBA00049244"/>
    </source>
</evidence>
<dbReference type="PANTHER" id="PTHR32294">
    <property type="entry name" value="DNA POLYMERASE III SUBUNIT ALPHA"/>
    <property type="match status" value="1"/>
</dbReference>
<dbReference type="InterPro" id="IPR004013">
    <property type="entry name" value="PHP_dom"/>
</dbReference>
<comment type="subcellular location">
    <subcellularLocation>
        <location evidence="1 13">Cytoplasm</location>
    </subcellularLocation>
</comment>
<keyword evidence="11 13" id="KW-0234">DNA repair</keyword>